<evidence type="ECO:0000313" key="1">
    <source>
        <dbReference type="EMBL" id="MPQ44795.1"/>
    </source>
</evidence>
<dbReference type="AlphaFoldDB" id="A0A6I1MN23"/>
<dbReference type="Gene3D" id="3.40.50.1440">
    <property type="entry name" value="Tubulin/FtsZ, GTPase domain"/>
    <property type="match status" value="1"/>
</dbReference>
<evidence type="ECO:0008006" key="3">
    <source>
        <dbReference type="Google" id="ProtNLM"/>
    </source>
</evidence>
<evidence type="ECO:0000313" key="2">
    <source>
        <dbReference type="Proteomes" id="UP000430345"/>
    </source>
</evidence>
<accession>A0A6I1MN23</accession>
<name>A0A6I1MN23_9CLOT</name>
<protein>
    <recommendedName>
        <fullName evidence="3">Tubulin/FtsZ GTPase domain-containing protein</fullName>
    </recommendedName>
</protein>
<dbReference type="InterPro" id="IPR036525">
    <property type="entry name" value="Tubulin/FtsZ_GTPase_sf"/>
</dbReference>
<reference evidence="1 2" key="1">
    <citation type="submission" date="2019-10" db="EMBL/GenBank/DDBJ databases">
        <title>The Genome Sequence of Clostridium tarantellae Isolated from Fish Brain.</title>
        <authorList>
            <person name="Bano L."/>
            <person name="Kiel M."/>
            <person name="Sales G."/>
            <person name="Doxey A.C."/>
            <person name="Mansfield M.J."/>
            <person name="Schiavone M."/>
            <person name="Rossetto O."/>
            <person name="Pirazzini M."/>
            <person name="Dobrindt U."/>
            <person name="Montecucco C."/>
        </authorList>
    </citation>
    <scope>NUCLEOTIDE SEQUENCE [LARGE SCALE GENOMIC DNA]</scope>
    <source>
        <strain evidence="1 2">DSM 3997</strain>
    </source>
</reference>
<dbReference type="EMBL" id="WHJC01000319">
    <property type="protein sequence ID" value="MPQ44795.1"/>
    <property type="molecule type" value="Genomic_DNA"/>
</dbReference>
<dbReference type="InterPro" id="IPR025904">
    <property type="entry name" value="Tubulin-like"/>
</dbReference>
<organism evidence="1 2">
    <name type="scientific">Clostridium tarantellae</name>
    <dbReference type="NCBI Taxonomy" id="39493"/>
    <lineage>
        <taxon>Bacteria</taxon>
        <taxon>Bacillati</taxon>
        <taxon>Bacillota</taxon>
        <taxon>Clostridia</taxon>
        <taxon>Eubacteriales</taxon>
        <taxon>Clostridiaceae</taxon>
        <taxon>Clostridium</taxon>
    </lineage>
</organism>
<proteinExistence type="predicted"/>
<dbReference type="RefSeq" id="WP_152891572.1">
    <property type="nucleotide sequence ID" value="NZ_WHJC01000319.1"/>
</dbReference>
<dbReference type="SUPFAM" id="SSF52490">
    <property type="entry name" value="Tubulin nucleotide-binding domain-like"/>
    <property type="match status" value="1"/>
</dbReference>
<keyword evidence="2" id="KW-1185">Reference proteome</keyword>
<dbReference type="OrthoDB" id="3400278at2"/>
<dbReference type="Proteomes" id="UP000430345">
    <property type="component" value="Unassembled WGS sequence"/>
</dbReference>
<gene>
    <name evidence="1" type="ORF">GBZ86_13725</name>
</gene>
<feature type="non-terminal residue" evidence="1">
    <location>
        <position position="388"/>
    </location>
</feature>
<sequence length="388" mass="44283">MNNAKIPKDIIPTLVIGLGGTGFQVVKRLKALVANRYGEKKLPIRYLIIDTDLKSFLDDSIANNERCQLRFGESVKSTLDWAYGNSFFQWLPYNPKITPDFFTSTDQGAGLMRPIGRLYLCKNAKLVYDALKTAKSDLADLFKMLIDSKENDMDEVFLENIGKQKVYLVGSLAGGTGCGTFLDVAVMLSKVFNKDVTNITGMFTLESCYDDKLAVDLDAQNRSKANCYAALKELEFYMSSIKEKYENKYTFNYLHVGEIKLEKKLLDICYLIEKKNEEGGELNNIEDIYDLCSLQLFQEFATKLGSQLRADYANFICKDKDPILDRERHFSSFASSSMELPIESLRKYCVNRLSKDILKELIKNNYSNNEEEKSIINEIVYNINKIIN</sequence>
<comment type="caution">
    <text evidence="1">The sequence shown here is derived from an EMBL/GenBank/DDBJ whole genome shotgun (WGS) entry which is preliminary data.</text>
</comment>
<dbReference type="Pfam" id="PF13809">
    <property type="entry name" value="Tubulin_2"/>
    <property type="match status" value="1"/>
</dbReference>